<dbReference type="EMBL" id="CP032568">
    <property type="protein sequence ID" value="AYF78139.1"/>
    <property type="molecule type" value="Genomic_DNA"/>
</dbReference>
<dbReference type="KEGG" id="nyu:D7D52_34790"/>
<proteinExistence type="predicted"/>
<sequence length="77" mass="9499">MVVMRLVDMWDVVPVAECRSRLESFYKCEEYGRTARELDRDWMATVFEWRKRVLLGNDHEDQDWRLAYLREARVRMN</sequence>
<dbReference type="Proteomes" id="UP000267164">
    <property type="component" value="Chromosome"/>
</dbReference>
<accession>A0A386ZN67</accession>
<protein>
    <submittedName>
        <fullName evidence="1">Uncharacterized protein</fullName>
    </submittedName>
</protein>
<keyword evidence="2" id="KW-1185">Reference proteome</keyword>
<dbReference type="AlphaFoldDB" id="A0A386ZN67"/>
<evidence type="ECO:0000313" key="2">
    <source>
        <dbReference type="Proteomes" id="UP000267164"/>
    </source>
</evidence>
<reference evidence="1 2" key="1">
    <citation type="submission" date="2018-09" db="EMBL/GenBank/DDBJ databases">
        <title>Nocardia yunnanensis sp. nov., an actinomycete isolated from a soil sample.</title>
        <authorList>
            <person name="Zhang J."/>
        </authorList>
    </citation>
    <scope>NUCLEOTIDE SEQUENCE [LARGE SCALE GENOMIC DNA]</scope>
    <source>
        <strain evidence="1 2">CFHS0054</strain>
    </source>
</reference>
<evidence type="ECO:0000313" key="1">
    <source>
        <dbReference type="EMBL" id="AYF78139.1"/>
    </source>
</evidence>
<gene>
    <name evidence="1" type="ORF">D7D52_34790</name>
</gene>
<name>A0A386ZN67_9NOCA</name>
<organism evidence="1 2">
    <name type="scientific">Nocardia yunnanensis</name>
    <dbReference type="NCBI Taxonomy" id="2382165"/>
    <lineage>
        <taxon>Bacteria</taxon>
        <taxon>Bacillati</taxon>
        <taxon>Actinomycetota</taxon>
        <taxon>Actinomycetes</taxon>
        <taxon>Mycobacteriales</taxon>
        <taxon>Nocardiaceae</taxon>
        <taxon>Nocardia</taxon>
    </lineage>
</organism>